<keyword evidence="2" id="KW-1133">Transmembrane helix</keyword>
<evidence type="ECO:0000256" key="1">
    <source>
        <dbReference type="SAM" id="MobiDB-lite"/>
    </source>
</evidence>
<feature type="transmembrane region" description="Helical" evidence="2">
    <location>
        <begin position="59"/>
        <end position="75"/>
    </location>
</feature>
<dbReference type="AlphaFoldDB" id="A0A1E7FX18"/>
<reference evidence="3 4" key="1">
    <citation type="submission" date="2016-09" db="EMBL/GenBank/DDBJ databases">
        <title>Extensive genetic diversity and differential bi-allelic expression allows diatom success in the polar Southern Ocean.</title>
        <authorList>
            <consortium name="DOE Joint Genome Institute"/>
            <person name="Mock T."/>
            <person name="Otillar R.P."/>
            <person name="Strauss J."/>
            <person name="Dupont C."/>
            <person name="Frickenhaus S."/>
            <person name="Maumus F."/>
            <person name="Mcmullan M."/>
            <person name="Sanges R."/>
            <person name="Schmutz J."/>
            <person name="Toseland A."/>
            <person name="Valas R."/>
            <person name="Veluchamy A."/>
            <person name="Ward B.J."/>
            <person name="Allen A."/>
            <person name="Barry K."/>
            <person name="Falciatore A."/>
            <person name="Ferrante M."/>
            <person name="Fortunato A.E."/>
            <person name="Gloeckner G."/>
            <person name="Gruber A."/>
            <person name="Hipkin R."/>
            <person name="Janech M."/>
            <person name="Kroth P."/>
            <person name="Leese F."/>
            <person name="Lindquist E."/>
            <person name="Lyon B.R."/>
            <person name="Martin J."/>
            <person name="Mayer C."/>
            <person name="Parker M."/>
            <person name="Quesneville H."/>
            <person name="Raymond J."/>
            <person name="Uhlig C."/>
            <person name="Valentin K.U."/>
            <person name="Worden A.Z."/>
            <person name="Armbrust E.V."/>
            <person name="Bowler C."/>
            <person name="Green B."/>
            <person name="Moulton V."/>
            <person name="Van Oosterhout C."/>
            <person name="Grigoriev I."/>
        </authorList>
    </citation>
    <scope>NUCLEOTIDE SEQUENCE [LARGE SCALE GENOMIC DNA]</scope>
    <source>
        <strain evidence="3 4">CCMP1102</strain>
    </source>
</reference>
<dbReference type="KEGG" id="fcy:FRACYDRAFT_273954"/>
<feature type="compositionally biased region" description="Basic and acidic residues" evidence="1">
    <location>
        <begin position="25"/>
        <end position="35"/>
    </location>
</feature>
<evidence type="ECO:0000256" key="2">
    <source>
        <dbReference type="SAM" id="Phobius"/>
    </source>
</evidence>
<feature type="compositionally biased region" description="Low complexity" evidence="1">
    <location>
        <begin position="9"/>
        <end position="18"/>
    </location>
</feature>
<dbReference type="OrthoDB" id="50909at2759"/>
<evidence type="ECO:0000313" key="3">
    <source>
        <dbReference type="EMBL" id="OEU22689.1"/>
    </source>
</evidence>
<accession>A0A1E7FX18</accession>
<name>A0A1E7FX18_9STRA</name>
<dbReference type="EMBL" id="KV784353">
    <property type="protein sequence ID" value="OEU22689.1"/>
    <property type="molecule type" value="Genomic_DNA"/>
</dbReference>
<sequence>MDSLPPNDPNRNNNNNNNHGSGRQAPKEQPHDGSRRNSGGNNGQQDGQPMNIIGDLDEAPAVVMMFLVGMAAWFLREQCVC</sequence>
<dbReference type="Proteomes" id="UP000095751">
    <property type="component" value="Unassembled WGS sequence"/>
</dbReference>
<keyword evidence="2" id="KW-0812">Transmembrane</keyword>
<proteinExistence type="predicted"/>
<keyword evidence="4" id="KW-1185">Reference proteome</keyword>
<evidence type="ECO:0000313" key="4">
    <source>
        <dbReference type="Proteomes" id="UP000095751"/>
    </source>
</evidence>
<feature type="region of interest" description="Disordered" evidence="1">
    <location>
        <begin position="1"/>
        <end position="53"/>
    </location>
</feature>
<feature type="compositionally biased region" description="Low complexity" evidence="1">
    <location>
        <begin position="36"/>
        <end position="48"/>
    </location>
</feature>
<dbReference type="InParanoid" id="A0A1E7FX18"/>
<protein>
    <submittedName>
        <fullName evidence="3">Uncharacterized protein</fullName>
    </submittedName>
</protein>
<keyword evidence="2" id="KW-0472">Membrane</keyword>
<organism evidence="3 4">
    <name type="scientific">Fragilariopsis cylindrus CCMP1102</name>
    <dbReference type="NCBI Taxonomy" id="635003"/>
    <lineage>
        <taxon>Eukaryota</taxon>
        <taxon>Sar</taxon>
        <taxon>Stramenopiles</taxon>
        <taxon>Ochrophyta</taxon>
        <taxon>Bacillariophyta</taxon>
        <taxon>Bacillariophyceae</taxon>
        <taxon>Bacillariophycidae</taxon>
        <taxon>Bacillariales</taxon>
        <taxon>Bacillariaceae</taxon>
        <taxon>Fragilariopsis</taxon>
    </lineage>
</organism>
<gene>
    <name evidence="3" type="ORF">FRACYDRAFT_273954</name>
</gene>